<dbReference type="PANTHER" id="PTHR43861">
    <property type="entry name" value="TRANS-ACONITATE 2-METHYLTRANSFERASE-RELATED"/>
    <property type="match status" value="1"/>
</dbReference>
<sequence>MTDERTLAFYADAATRYADKFGRDDASPELSAFMDRLPPAARVLDLGCGPGRASAAMAVAGHRPDPVDASPEMVGIARDTLGLPARLGTFDDDYGEESYDGVWAAYSLLHAPRAHIPGHIAQLARALRPGGPLYLGLKLGEGEARDSLGRHYAYVTEPELTDWIAAAGLTLADSRTTTRRGCAGTDDPCIDLLAVKSDA</sequence>
<reference evidence="4 5" key="1">
    <citation type="submission" date="2019-09" db="EMBL/GenBank/DDBJ databases">
        <authorList>
            <person name="Park J.-S."/>
            <person name="Choi H.-J."/>
        </authorList>
    </citation>
    <scope>NUCLEOTIDE SEQUENCE [LARGE SCALE GENOMIC DNA]</scope>
    <source>
        <strain evidence="4 5">176SS1-4</strain>
    </source>
</reference>
<protein>
    <submittedName>
        <fullName evidence="4">Methyltransferase domain-containing protein</fullName>
    </submittedName>
</protein>
<dbReference type="InterPro" id="IPR029063">
    <property type="entry name" value="SAM-dependent_MTases_sf"/>
</dbReference>
<proteinExistence type="predicted"/>
<dbReference type="SUPFAM" id="SSF53335">
    <property type="entry name" value="S-adenosyl-L-methionine-dependent methyltransferases"/>
    <property type="match status" value="1"/>
</dbReference>
<dbReference type="GO" id="GO:0008168">
    <property type="term" value="F:methyltransferase activity"/>
    <property type="evidence" value="ECO:0007669"/>
    <property type="project" value="UniProtKB-KW"/>
</dbReference>
<dbReference type="PANTHER" id="PTHR43861:SF1">
    <property type="entry name" value="TRANS-ACONITATE 2-METHYLTRANSFERASE"/>
    <property type="match status" value="1"/>
</dbReference>
<dbReference type="Pfam" id="PF13649">
    <property type="entry name" value="Methyltransf_25"/>
    <property type="match status" value="1"/>
</dbReference>
<dbReference type="Proteomes" id="UP000326554">
    <property type="component" value="Unassembled WGS sequence"/>
</dbReference>
<evidence type="ECO:0000256" key="1">
    <source>
        <dbReference type="ARBA" id="ARBA00022603"/>
    </source>
</evidence>
<dbReference type="RefSeq" id="WP_150446082.1">
    <property type="nucleotide sequence ID" value="NZ_VYQE01000004.1"/>
</dbReference>
<dbReference type="GO" id="GO:0032259">
    <property type="term" value="P:methylation"/>
    <property type="evidence" value="ECO:0007669"/>
    <property type="project" value="UniProtKB-KW"/>
</dbReference>
<evidence type="ECO:0000313" key="5">
    <source>
        <dbReference type="Proteomes" id="UP000326554"/>
    </source>
</evidence>
<evidence type="ECO:0000313" key="4">
    <source>
        <dbReference type="EMBL" id="KAA9007063.1"/>
    </source>
</evidence>
<dbReference type="CDD" id="cd02440">
    <property type="entry name" value="AdoMet_MTases"/>
    <property type="match status" value="1"/>
</dbReference>
<dbReference type="Gene3D" id="3.40.50.150">
    <property type="entry name" value="Vaccinia Virus protein VP39"/>
    <property type="match status" value="1"/>
</dbReference>
<gene>
    <name evidence="4" type="ORF">F3S47_14965</name>
</gene>
<dbReference type="AlphaFoldDB" id="A0A5J5GH47"/>
<dbReference type="InterPro" id="IPR041698">
    <property type="entry name" value="Methyltransf_25"/>
</dbReference>
<keyword evidence="2 4" id="KW-0808">Transferase</keyword>
<keyword evidence="1 4" id="KW-0489">Methyltransferase</keyword>
<evidence type="ECO:0000259" key="3">
    <source>
        <dbReference type="Pfam" id="PF13649"/>
    </source>
</evidence>
<feature type="domain" description="Methyltransferase" evidence="3">
    <location>
        <begin position="43"/>
        <end position="131"/>
    </location>
</feature>
<comment type="caution">
    <text evidence="4">The sequence shown here is derived from an EMBL/GenBank/DDBJ whole genome shotgun (WGS) entry which is preliminary data.</text>
</comment>
<organism evidence="4 5">
    <name type="scientific">Histidinibacterium aquaticum</name>
    <dbReference type="NCBI Taxonomy" id="2613962"/>
    <lineage>
        <taxon>Bacteria</taxon>
        <taxon>Pseudomonadati</taxon>
        <taxon>Pseudomonadota</taxon>
        <taxon>Alphaproteobacteria</taxon>
        <taxon>Rhodobacterales</taxon>
        <taxon>Paracoccaceae</taxon>
        <taxon>Histidinibacterium</taxon>
    </lineage>
</organism>
<name>A0A5J5GH47_9RHOB</name>
<accession>A0A5J5GH47</accession>
<keyword evidence="5" id="KW-1185">Reference proteome</keyword>
<dbReference type="EMBL" id="VYQE01000004">
    <property type="protein sequence ID" value="KAA9007063.1"/>
    <property type="molecule type" value="Genomic_DNA"/>
</dbReference>
<evidence type="ECO:0000256" key="2">
    <source>
        <dbReference type="ARBA" id="ARBA00022679"/>
    </source>
</evidence>